<dbReference type="InterPro" id="IPR015075">
    <property type="entry name" value="AtaL"/>
</dbReference>
<accession>A0A9P6VRD5</accession>
<dbReference type="OrthoDB" id="2320332at2759"/>
<proteinExistence type="predicted"/>
<dbReference type="EMBL" id="PUHQ01000218">
    <property type="protein sequence ID" value="KAG0653360.1"/>
    <property type="molecule type" value="Genomic_DNA"/>
</dbReference>
<dbReference type="AlphaFoldDB" id="A0A9P6VRD5"/>
<dbReference type="InterPro" id="IPR023393">
    <property type="entry name" value="START-like_dom_sf"/>
</dbReference>
<evidence type="ECO:0008006" key="3">
    <source>
        <dbReference type="Google" id="ProtNLM"/>
    </source>
</evidence>
<reference evidence="1 2" key="1">
    <citation type="submission" date="2020-11" db="EMBL/GenBank/DDBJ databases">
        <title>Kefir isolates.</title>
        <authorList>
            <person name="Marcisauskas S."/>
            <person name="Kim Y."/>
            <person name="Blasche S."/>
        </authorList>
    </citation>
    <scope>NUCLEOTIDE SEQUENCE [LARGE SCALE GENOMIC DNA]</scope>
    <source>
        <strain evidence="1 2">KR</strain>
    </source>
</reference>
<sequence length="164" mass="18253">MPSFASTRLINPPGVEPILTVEQVWKGLQRKAREPQRFVPAISECRIDDDQGNQMTRIVRFGEGTPEMREEISAFEDCIVYFEASSASEPASTSSDPDRIRITNTISHGPADELFLTFTFAPRMPHLSDEQAASMSQQQVNAVVGRGVQQTVDVIREMVRAGEL</sequence>
<dbReference type="SUPFAM" id="SSF55961">
    <property type="entry name" value="Bet v1-like"/>
    <property type="match status" value="1"/>
</dbReference>
<evidence type="ECO:0000313" key="2">
    <source>
        <dbReference type="Proteomes" id="UP000777482"/>
    </source>
</evidence>
<organism evidence="1 2">
    <name type="scientific">Rhodotorula mucilaginosa</name>
    <name type="common">Yeast</name>
    <name type="synonym">Rhodotorula rubra</name>
    <dbReference type="NCBI Taxonomy" id="5537"/>
    <lineage>
        <taxon>Eukaryota</taxon>
        <taxon>Fungi</taxon>
        <taxon>Dikarya</taxon>
        <taxon>Basidiomycota</taxon>
        <taxon>Pucciniomycotina</taxon>
        <taxon>Microbotryomycetes</taxon>
        <taxon>Sporidiobolales</taxon>
        <taxon>Sporidiobolaceae</taxon>
        <taxon>Rhodotorula</taxon>
    </lineage>
</organism>
<dbReference type="Gene3D" id="3.30.530.20">
    <property type="match status" value="1"/>
</dbReference>
<dbReference type="Pfam" id="PF08982">
    <property type="entry name" value="AtaL"/>
    <property type="match status" value="1"/>
</dbReference>
<comment type="caution">
    <text evidence="1">The sequence shown here is derived from an EMBL/GenBank/DDBJ whole genome shotgun (WGS) entry which is preliminary data.</text>
</comment>
<name>A0A9P6VRD5_RHOMI</name>
<protein>
    <recommendedName>
        <fullName evidence="3">DUF1857-domain-containing protein</fullName>
    </recommendedName>
</protein>
<keyword evidence="2" id="KW-1185">Reference proteome</keyword>
<evidence type="ECO:0000313" key="1">
    <source>
        <dbReference type="EMBL" id="KAG0653360.1"/>
    </source>
</evidence>
<gene>
    <name evidence="1" type="ORF">C6P46_002888</name>
</gene>
<dbReference type="Proteomes" id="UP000777482">
    <property type="component" value="Unassembled WGS sequence"/>
</dbReference>